<dbReference type="SMART" id="SM00849">
    <property type="entry name" value="Lactamase_B"/>
    <property type="match status" value="1"/>
</dbReference>
<dbReference type="InterPro" id="IPR036866">
    <property type="entry name" value="RibonucZ/Hydroxyglut_hydro"/>
</dbReference>
<proteinExistence type="predicted"/>
<sequence>MTNDDDAAARRVAGQPRGGGRRESADAAARRIADGVFWLGGCLSAFSAGEEVHYHVSSYLVIGSRATLLVDTGDPAHRPLVLDQLERALGGRPLDYVFPTHPEIPHAGNLPALLERFPGARVVGDVRDYALHFPESEGRFDAKRPGDAIDLGGREFRFLPAYIRDLENTLWGYDSGARMLFVSDGFSFIHDVPSPDGEDEPAHRPGQCRLLSSEMPAPPSVEQAAYGTGRALYWTKFVDVSSAFAEIERTLAELPTELIGPAHGNVIDDVDGMLATSLAAHRRVYEDARI</sequence>
<dbReference type="PANTHER" id="PTHR43717:SF1">
    <property type="entry name" value="ANAEROBIC NITRIC OXIDE REDUCTASE FLAVORUBREDOXIN"/>
    <property type="match status" value="1"/>
</dbReference>
<evidence type="ECO:0000313" key="3">
    <source>
        <dbReference type="EMBL" id="MEA5455985.1"/>
    </source>
</evidence>
<accession>A0ABU5T8H1</accession>
<dbReference type="InterPro" id="IPR001279">
    <property type="entry name" value="Metallo-B-lactamas"/>
</dbReference>
<dbReference type="EMBL" id="JAYGGQ010000011">
    <property type="protein sequence ID" value="MEA5455985.1"/>
    <property type="molecule type" value="Genomic_DNA"/>
</dbReference>
<evidence type="ECO:0000259" key="2">
    <source>
        <dbReference type="SMART" id="SM00849"/>
    </source>
</evidence>
<keyword evidence="4" id="KW-1185">Reference proteome</keyword>
<dbReference type="SUPFAM" id="SSF56281">
    <property type="entry name" value="Metallo-hydrolase/oxidoreductase"/>
    <property type="match status" value="1"/>
</dbReference>
<dbReference type="Pfam" id="PF00753">
    <property type="entry name" value="Lactamase_B"/>
    <property type="match status" value="1"/>
</dbReference>
<dbReference type="Proteomes" id="UP001304769">
    <property type="component" value="Unassembled WGS sequence"/>
</dbReference>
<dbReference type="PANTHER" id="PTHR43717">
    <property type="entry name" value="ANAEROBIC NITRIC OXIDE REDUCTASE FLAVORUBREDOXIN"/>
    <property type="match status" value="1"/>
</dbReference>
<organism evidence="3 4">
    <name type="scientific">Sinomonas terricola</name>
    <dbReference type="NCBI Taxonomy" id="3110330"/>
    <lineage>
        <taxon>Bacteria</taxon>
        <taxon>Bacillati</taxon>
        <taxon>Actinomycetota</taxon>
        <taxon>Actinomycetes</taxon>
        <taxon>Micrococcales</taxon>
        <taxon>Micrococcaceae</taxon>
        <taxon>Sinomonas</taxon>
    </lineage>
</organism>
<gene>
    <name evidence="3" type="ORF">SPF06_14715</name>
</gene>
<dbReference type="Gene3D" id="3.60.15.10">
    <property type="entry name" value="Ribonuclease Z/Hydroxyacylglutathione hydrolase-like"/>
    <property type="match status" value="1"/>
</dbReference>
<dbReference type="RefSeq" id="WP_323279873.1">
    <property type="nucleotide sequence ID" value="NZ_JAYGGQ010000011.1"/>
</dbReference>
<evidence type="ECO:0000256" key="1">
    <source>
        <dbReference type="SAM" id="MobiDB-lite"/>
    </source>
</evidence>
<protein>
    <submittedName>
        <fullName evidence="3">MBL fold metallo-hydrolase</fullName>
    </submittedName>
</protein>
<feature type="region of interest" description="Disordered" evidence="1">
    <location>
        <begin position="1"/>
        <end position="25"/>
    </location>
</feature>
<comment type="caution">
    <text evidence="3">The sequence shown here is derived from an EMBL/GenBank/DDBJ whole genome shotgun (WGS) entry which is preliminary data.</text>
</comment>
<feature type="domain" description="Metallo-beta-lactamase" evidence="2">
    <location>
        <begin position="55"/>
        <end position="230"/>
    </location>
</feature>
<reference evidence="3 4" key="1">
    <citation type="submission" date="2023-12" db="EMBL/GenBank/DDBJ databases">
        <title>Sinomonas terricola sp. nov, isolated from litchi orchard soil in Guangdong, PR China.</title>
        <authorList>
            <person name="Jiaxin W."/>
            <person name="Yang Z."/>
            <person name="Honghui Z."/>
        </authorList>
    </citation>
    <scope>NUCLEOTIDE SEQUENCE [LARGE SCALE GENOMIC DNA]</scope>
    <source>
        <strain evidence="3 4">JGH33</strain>
    </source>
</reference>
<evidence type="ECO:0000313" key="4">
    <source>
        <dbReference type="Proteomes" id="UP001304769"/>
    </source>
</evidence>
<name>A0ABU5T8H1_9MICC</name>